<accession>A0A8D8X1I0</accession>
<dbReference type="AlphaFoldDB" id="A0A8D8X1I0"/>
<sequence length="120" mass="13866">MKFIKCHFPCVSRESRWCSLIAHGRKIRLSIPCNVSRVRTPAMGIFFDIFFLQNQKGRIYTLRGFAIFTMFLYNRRSIALCTLISPKQLTLSSLDKSFCHDHNSIPKTPHLKSAMLTSEP</sequence>
<organism evidence="1">
    <name type="scientific">Cacopsylla melanoneura</name>
    <dbReference type="NCBI Taxonomy" id="428564"/>
    <lineage>
        <taxon>Eukaryota</taxon>
        <taxon>Metazoa</taxon>
        <taxon>Ecdysozoa</taxon>
        <taxon>Arthropoda</taxon>
        <taxon>Hexapoda</taxon>
        <taxon>Insecta</taxon>
        <taxon>Pterygota</taxon>
        <taxon>Neoptera</taxon>
        <taxon>Paraneoptera</taxon>
        <taxon>Hemiptera</taxon>
        <taxon>Sternorrhyncha</taxon>
        <taxon>Psylloidea</taxon>
        <taxon>Psyllidae</taxon>
        <taxon>Psyllinae</taxon>
        <taxon>Cacopsylla</taxon>
    </lineage>
</organism>
<name>A0A8D8X1I0_9HEMI</name>
<proteinExistence type="predicted"/>
<reference evidence="1" key="1">
    <citation type="submission" date="2021-05" db="EMBL/GenBank/DDBJ databases">
        <authorList>
            <person name="Alioto T."/>
            <person name="Alioto T."/>
            <person name="Gomez Garrido J."/>
        </authorList>
    </citation>
    <scope>NUCLEOTIDE SEQUENCE</scope>
</reference>
<protein>
    <submittedName>
        <fullName evidence="1">Uncharacterized protein</fullName>
    </submittedName>
</protein>
<evidence type="ECO:0000313" key="1">
    <source>
        <dbReference type="EMBL" id="CAG6680458.1"/>
    </source>
</evidence>
<dbReference type="EMBL" id="HBUF01252254">
    <property type="protein sequence ID" value="CAG6680458.1"/>
    <property type="molecule type" value="Transcribed_RNA"/>
</dbReference>